<sequence>MHCQYPPVEKSIQLILLLSFFPKLFRIFIENCNTVLSIIRFFGEIVKHFTGKS</sequence>
<dbReference type="HOGENOM" id="CLU_3065898_0_0_9"/>
<dbReference type="AlphaFoldDB" id="U2KCQ0"/>
<dbReference type="EMBL" id="AWVF01000173">
    <property type="protein sequence ID" value="ERJ96311.1"/>
    <property type="molecule type" value="Genomic_DNA"/>
</dbReference>
<organism evidence="1 2">
    <name type="scientific">Ruminococcus callidus ATCC 27760</name>
    <dbReference type="NCBI Taxonomy" id="411473"/>
    <lineage>
        <taxon>Bacteria</taxon>
        <taxon>Bacillati</taxon>
        <taxon>Bacillota</taxon>
        <taxon>Clostridia</taxon>
        <taxon>Eubacteriales</taxon>
        <taxon>Oscillospiraceae</taxon>
        <taxon>Ruminococcus</taxon>
    </lineage>
</organism>
<dbReference type="STRING" id="411473.RUMCAL_01325"/>
<accession>U2KCQ0</accession>
<protein>
    <submittedName>
        <fullName evidence="1">Uncharacterized protein</fullName>
    </submittedName>
</protein>
<gene>
    <name evidence="1" type="ORF">RUMCAL_01325</name>
</gene>
<evidence type="ECO:0000313" key="1">
    <source>
        <dbReference type="EMBL" id="ERJ96311.1"/>
    </source>
</evidence>
<name>U2KCQ0_9FIRM</name>
<evidence type="ECO:0000313" key="2">
    <source>
        <dbReference type="Proteomes" id="UP000016662"/>
    </source>
</evidence>
<reference evidence="1 2" key="1">
    <citation type="submission" date="2013-07" db="EMBL/GenBank/DDBJ databases">
        <authorList>
            <person name="Weinstock G."/>
            <person name="Sodergren E."/>
            <person name="Wylie T."/>
            <person name="Fulton L."/>
            <person name="Fulton R."/>
            <person name="Fronick C."/>
            <person name="O'Laughlin M."/>
            <person name="Godfrey J."/>
            <person name="Miner T."/>
            <person name="Herter B."/>
            <person name="Appelbaum E."/>
            <person name="Cordes M."/>
            <person name="Lek S."/>
            <person name="Wollam A."/>
            <person name="Pepin K.H."/>
            <person name="Palsikar V.B."/>
            <person name="Mitreva M."/>
            <person name="Wilson R.K."/>
        </authorList>
    </citation>
    <scope>NUCLEOTIDE SEQUENCE [LARGE SCALE GENOMIC DNA]</scope>
    <source>
        <strain evidence="1 2">ATCC 27760</strain>
    </source>
</reference>
<dbReference type="PATRIC" id="fig|411473.3.peg.1080"/>
<keyword evidence="2" id="KW-1185">Reference proteome</keyword>
<comment type="caution">
    <text evidence="1">The sequence shown here is derived from an EMBL/GenBank/DDBJ whole genome shotgun (WGS) entry which is preliminary data.</text>
</comment>
<dbReference type="Proteomes" id="UP000016662">
    <property type="component" value="Unassembled WGS sequence"/>
</dbReference>
<proteinExistence type="predicted"/>